<evidence type="ECO:0000256" key="1">
    <source>
        <dbReference type="ARBA" id="ARBA00022491"/>
    </source>
</evidence>
<proteinExistence type="predicted"/>
<dbReference type="PANTHER" id="PTHR30204">
    <property type="entry name" value="REDOX-CYCLING DRUG-SENSING TRANSCRIPTIONAL ACTIVATOR SOXR"/>
    <property type="match status" value="1"/>
</dbReference>
<dbReference type="Pfam" id="PF13411">
    <property type="entry name" value="MerR_1"/>
    <property type="match status" value="1"/>
</dbReference>
<dbReference type="PROSITE" id="PS50937">
    <property type="entry name" value="HTH_MERR_2"/>
    <property type="match status" value="1"/>
</dbReference>
<dbReference type="InterPro" id="IPR000551">
    <property type="entry name" value="MerR-type_HTH_dom"/>
</dbReference>
<dbReference type="RefSeq" id="WP_012936075.1">
    <property type="nucleotide sequence ID" value="NC_013739.1"/>
</dbReference>
<evidence type="ECO:0000313" key="7">
    <source>
        <dbReference type="Proteomes" id="UP000008229"/>
    </source>
</evidence>
<name>D3F929_CONWI</name>
<accession>D3F929</accession>
<gene>
    <name evidence="6" type="ordered locus">Cwoe_4611</name>
</gene>
<dbReference type="STRING" id="469383.Cwoe_4611"/>
<keyword evidence="1" id="KW-0678">Repressor</keyword>
<dbReference type="HOGENOM" id="CLU_1728271_0_0_11"/>
<dbReference type="EMBL" id="CP001854">
    <property type="protein sequence ID" value="ADB53024.1"/>
    <property type="molecule type" value="Genomic_DNA"/>
</dbReference>
<protein>
    <submittedName>
        <fullName evidence="6">Transcriptional regulator, MerR family</fullName>
    </submittedName>
</protein>
<dbReference type="PANTHER" id="PTHR30204:SF69">
    <property type="entry name" value="MERR-FAMILY TRANSCRIPTIONAL REGULATOR"/>
    <property type="match status" value="1"/>
</dbReference>
<reference evidence="7" key="2">
    <citation type="submission" date="2010-01" db="EMBL/GenBank/DDBJ databases">
        <title>The complete genome of Conexibacter woesei DSM 14684.</title>
        <authorList>
            <consortium name="US DOE Joint Genome Institute (JGI-PGF)"/>
            <person name="Lucas S."/>
            <person name="Copeland A."/>
            <person name="Lapidus A."/>
            <person name="Glavina del Rio T."/>
            <person name="Dalin E."/>
            <person name="Tice H."/>
            <person name="Bruce D."/>
            <person name="Goodwin L."/>
            <person name="Pitluck S."/>
            <person name="Kyrpides N."/>
            <person name="Mavromatis K."/>
            <person name="Ivanova N."/>
            <person name="Mikhailova N."/>
            <person name="Chertkov O."/>
            <person name="Brettin T."/>
            <person name="Detter J.C."/>
            <person name="Han C."/>
            <person name="Larimer F."/>
            <person name="Land M."/>
            <person name="Hauser L."/>
            <person name="Markowitz V."/>
            <person name="Cheng J.-F."/>
            <person name="Hugenholtz P."/>
            <person name="Woyke T."/>
            <person name="Wu D."/>
            <person name="Pukall R."/>
            <person name="Steenblock K."/>
            <person name="Schneider S."/>
            <person name="Klenk H.-P."/>
            <person name="Eisen J.A."/>
        </authorList>
    </citation>
    <scope>NUCLEOTIDE SEQUENCE [LARGE SCALE GENOMIC DNA]</scope>
    <source>
        <strain evidence="7">DSM 14684 / CIP 108061 / JCM 11494 / NBRC 100937 / ID131577</strain>
    </source>
</reference>
<evidence type="ECO:0000256" key="4">
    <source>
        <dbReference type="ARBA" id="ARBA00023163"/>
    </source>
</evidence>
<dbReference type="InterPro" id="IPR047057">
    <property type="entry name" value="MerR_fam"/>
</dbReference>
<keyword evidence="2" id="KW-0805">Transcription regulation</keyword>
<reference evidence="6 7" key="1">
    <citation type="journal article" date="2010" name="Stand. Genomic Sci.">
        <title>Complete genome sequence of Conexibacter woesei type strain (ID131577).</title>
        <authorList>
            <person name="Pukall R."/>
            <person name="Lapidus A."/>
            <person name="Glavina Del Rio T."/>
            <person name="Copeland A."/>
            <person name="Tice H."/>
            <person name="Cheng J.-F."/>
            <person name="Lucas S."/>
            <person name="Chen F."/>
            <person name="Nolan M."/>
            <person name="Bruce D."/>
            <person name="Goodwin L."/>
            <person name="Pitluck S."/>
            <person name="Mavromatis K."/>
            <person name="Ivanova N."/>
            <person name="Ovchinnikova G."/>
            <person name="Pati A."/>
            <person name="Chen A."/>
            <person name="Palaniappan K."/>
            <person name="Land M."/>
            <person name="Hauser L."/>
            <person name="Chang Y.-J."/>
            <person name="Jeffries C.D."/>
            <person name="Chain P."/>
            <person name="Meincke L."/>
            <person name="Sims D."/>
            <person name="Brettin T."/>
            <person name="Detter J.C."/>
            <person name="Rohde M."/>
            <person name="Goeker M."/>
            <person name="Bristow J."/>
            <person name="Eisen J.A."/>
            <person name="Markowitz V."/>
            <person name="Kyrpides N.C."/>
            <person name="Klenk H.-P."/>
            <person name="Hugenholtz P."/>
        </authorList>
    </citation>
    <scope>NUCLEOTIDE SEQUENCE [LARGE SCALE GENOMIC DNA]</scope>
    <source>
        <strain evidence="7">DSM 14684 / CIP 108061 / JCM 11494 / NBRC 100937 / ID131577</strain>
    </source>
</reference>
<dbReference type="eggNOG" id="COG0789">
    <property type="taxonomic scope" value="Bacteria"/>
</dbReference>
<dbReference type="InterPro" id="IPR009061">
    <property type="entry name" value="DNA-bd_dom_put_sf"/>
</dbReference>
<dbReference type="AlphaFoldDB" id="D3F929"/>
<keyword evidence="7" id="KW-1185">Reference proteome</keyword>
<dbReference type="SUPFAM" id="SSF46955">
    <property type="entry name" value="Putative DNA-binding domain"/>
    <property type="match status" value="1"/>
</dbReference>
<evidence type="ECO:0000256" key="2">
    <source>
        <dbReference type="ARBA" id="ARBA00023015"/>
    </source>
</evidence>
<sequence length="151" mass="16503">MATDALTIHESAETTGWSPRMLRYIERSGLVVPARSASGYRLYGAAELQRLRTLRELLQRFDLGLSDVVFALRLGNDAELRSSVEEWLEAEPAKPEHVAASDWLSWEQDKHEKLVAAARSAPADLAIQSAPADWTDAAPTNVTELTGGSTG</sequence>
<dbReference type="GO" id="GO:0003700">
    <property type="term" value="F:DNA-binding transcription factor activity"/>
    <property type="evidence" value="ECO:0007669"/>
    <property type="project" value="InterPro"/>
</dbReference>
<dbReference type="Gene3D" id="1.10.1660.10">
    <property type="match status" value="1"/>
</dbReference>
<dbReference type="KEGG" id="cwo:Cwoe_4611"/>
<organism evidence="6 7">
    <name type="scientific">Conexibacter woesei (strain DSM 14684 / CCUG 47730 / CIP 108061 / JCM 11494 / NBRC 100937 / ID131577)</name>
    <dbReference type="NCBI Taxonomy" id="469383"/>
    <lineage>
        <taxon>Bacteria</taxon>
        <taxon>Bacillati</taxon>
        <taxon>Actinomycetota</taxon>
        <taxon>Thermoleophilia</taxon>
        <taxon>Solirubrobacterales</taxon>
        <taxon>Conexibacteraceae</taxon>
        <taxon>Conexibacter</taxon>
    </lineage>
</organism>
<dbReference type="CDD" id="cd00592">
    <property type="entry name" value="HTH_MerR-like"/>
    <property type="match status" value="1"/>
</dbReference>
<evidence type="ECO:0000313" key="6">
    <source>
        <dbReference type="EMBL" id="ADB53024.1"/>
    </source>
</evidence>
<dbReference type="SMART" id="SM00422">
    <property type="entry name" value="HTH_MERR"/>
    <property type="match status" value="1"/>
</dbReference>
<dbReference type="GO" id="GO:0003677">
    <property type="term" value="F:DNA binding"/>
    <property type="evidence" value="ECO:0007669"/>
    <property type="project" value="UniProtKB-KW"/>
</dbReference>
<feature type="domain" description="HTH merR-type" evidence="5">
    <location>
        <begin position="5"/>
        <end position="74"/>
    </location>
</feature>
<keyword evidence="3" id="KW-0238">DNA-binding</keyword>
<evidence type="ECO:0000259" key="5">
    <source>
        <dbReference type="PROSITE" id="PS50937"/>
    </source>
</evidence>
<dbReference type="OrthoDB" id="5243770at2"/>
<keyword evidence="4" id="KW-0804">Transcription</keyword>
<evidence type="ECO:0000256" key="3">
    <source>
        <dbReference type="ARBA" id="ARBA00023125"/>
    </source>
</evidence>
<dbReference type="Proteomes" id="UP000008229">
    <property type="component" value="Chromosome"/>
</dbReference>